<dbReference type="Gene3D" id="3.30.70.330">
    <property type="match status" value="1"/>
</dbReference>
<reference evidence="5 6" key="1">
    <citation type="journal article" date="2016" name="Nat. Commun.">
        <title>Thousands of microbial genomes shed light on interconnected biogeochemical processes in an aquifer system.</title>
        <authorList>
            <person name="Anantharaman K."/>
            <person name="Brown C.T."/>
            <person name="Hug L.A."/>
            <person name="Sharon I."/>
            <person name="Castelle C.J."/>
            <person name="Probst A.J."/>
            <person name="Thomas B.C."/>
            <person name="Singh A."/>
            <person name="Wilkins M.J."/>
            <person name="Karaoz U."/>
            <person name="Brodie E.L."/>
            <person name="Williams K.H."/>
            <person name="Hubbard S.S."/>
            <person name="Banfield J.F."/>
        </authorList>
    </citation>
    <scope>NUCLEOTIDE SEQUENCE [LARGE SCALE GENOMIC DNA]</scope>
</reference>
<evidence type="ECO:0000256" key="3">
    <source>
        <dbReference type="ARBA" id="ARBA00023274"/>
    </source>
</evidence>
<dbReference type="GO" id="GO:0005840">
    <property type="term" value="C:ribosome"/>
    <property type="evidence" value="ECO:0007669"/>
    <property type="project" value="UniProtKB-KW"/>
</dbReference>
<dbReference type="AlphaFoldDB" id="A0A1G2T0Y5"/>
<evidence type="ECO:0000313" key="5">
    <source>
        <dbReference type="EMBL" id="OHA90894.1"/>
    </source>
</evidence>
<sequence>MPNLNLKPNNVLLRPRITEKAALGADKSNVYIFEVTVGATKKSISASVHDAYGVKPEKVRVAIIPAKRVFVRGKRGVKSGGKKAYVYLKKGDKIEII</sequence>
<proteinExistence type="inferred from homology"/>
<keyword evidence="3" id="KW-0687">Ribonucleoprotein</keyword>
<evidence type="ECO:0000256" key="1">
    <source>
        <dbReference type="ARBA" id="ARBA00006700"/>
    </source>
</evidence>
<comment type="similarity">
    <text evidence="1">Belongs to the universal ribosomal protein uL23 family.</text>
</comment>
<dbReference type="PANTHER" id="PTHR11620">
    <property type="entry name" value="60S RIBOSOMAL PROTEIN L23A"/>
    <property type="match status" value="1"/>
</dbReference>
<keyword evidence="2 5" id="KW-0689">Ribosomal protein</keyword>
<comment type="caution">
    <text evidence="5">The sequence shown here is derived from an EMBL/GenBank/DDBJ whole genome shotgun (WGS) entry which is preliminary data.</text>
</comment>
<dbReference type="InterPro" id="IPR012677">
    <property type="entry name" value="Nucleotide-bd_a/b_plait_sf"/>
</dbReference>
<evidence type="ECO:0000313" key="6">
    <source>
        <dbReference type="Proteomes" id="UP000177746"/>
    </source>
</evidence>
<evidence type="ECO:0000256" key="4">
    <source>
        <dbReference type="ARBA" id="ARBA00035481"/>
    </source>
</evidence>
<dbReference type="EMBL" id="MHVI01000028">
    <property type="protein sequence ID" value="OHA90894.1"/>
    <property type="molecule type" value="Genomic_DNA"/>
</dbReference>
<dbReference type="Pfam" id="PF00276">
    <property type="entry name" value="Ribosomal_L23"/>
    <property type="match status" value="1"/>
</dbReference>
<dbReference type="GO" id="GO:0006412">
    <property type="term" value="P:translation"/>
    <property type="evidence" value="ECO:0007669"/>
    <property type="project" value="InterPro"/>
</dbReference>
<evidence type="ECO:0000256" key="2">
    <source>
        <dbReference type="ARBA" id="ARBA00022980"/>
    </source>
</evidence>
<protein>
    <recommendedName>
        <fullName evidence="4">50S ribosomal protein L23</fullName>
    </recommendedName>
</protein>
<dbReference type="Proteomes" id="UP000177746">
    <property type="component" value="Unassembled WGS sequence"/>
</dbReference>
<gene>
    <name evidence="5" type="ORF">A2665_00160</name>
</gene>
<name>A0A1G2T0Y5_9BACT</name>
<dbReference type="InterPro" id="IPR013025">
    <property type="entry name" value="Ribosomal_uL23-like"/>
</dbReference>
<organism evidence="5 6">
    <name type="scientific">Candidatus Zambryskibacteria bacterium RIFCSPHIGHO2_01_FULL_46_30</name>
    <dbReference type="NCBI Taxonomy" id="1802739"/>
    <lineage>
        <taxon>Bacteria</taxon>
        <taxon>Candidatus Zambryskiibacteriota</taxon>
    </lineage>
</organism>
<dbReference type="GO" id="GO:1990904">
    <property type="term" value="C:ribonucleoprotein complex"/>
    <property type="evidence" value="ECO:0007669"/>
    <property type="project" value="UniProtKB-KW"/>
</dbReference>
<dbReference type="InterPro" id="IPR012678">
    <property type="entry name" value="Ribosomal_uL23/eL15/eS24_sf"/>
</dbReference>
<accession>A0A1G2T0Y5</accession>
<dbReference type="SUPFAM" id="SSF54189">
    <property type="entry name" value="Ribosomal proteins S24e, L23 and L15e"/>
    <property type="match status" value="1"/>
</dbReference>
<dbReference type="GO" id="GO:0003735">
    <property type="term" value="F:structural constituent of ribosome"/>
    <property type="evidence" value="ECO:0007669"/>
    <property type="project" value="InterPro"/>
</dbReference>